<evidence type="ECO:0000256" key="1">
    <source>
        <dbReference type="SAM" id="Phobius"/>
    </source>
</evidence>
<protein>
    <submittedName>
        <fullName evidence="2">Uncharacterized protein</fullName>
    </submittedName>
</protein>
<keyword evidence="3" id="KW-1185">Reference proteome</keyword>
<keyword evidence="1" id="KW-1133">Transmembrane helix</keyword>
<sequence>MIADFFILIINFLITLICGVISWIVNILPTSPFAGITLDVPSEFMGYVNYFLPVNLMMPVLLAWGTCIVGYKFIKWIMHILRIE</sequence>
<gene>
    <name evidence="2" type="ORF">CPZ25_019630</name>
</gene>
<name>A0A4P9CCW1_EUBML</name>
<evidence type="ECO:0000313" key="2">
    <source>
        <dbReference type="EMBL" id="QCT73433.1"/>
    </source>
</evidence>
<dbReference type="EMBL" id="CP029487">
    <property type="protein sequence ID" value="QCT73433.1"/>
    <property type="molecule type" value="Genomic_DNA"/>
</dbReference>
<dbReference type="AlphaFoldDB" id="A0A4P9CCW1"/>
<evidence type="ECO:0000313" key="3">
    <source>
        <dbReference type="Proteomes" id="UP000218387"/>
    </source>
</evidence>
<organism evidence="2 3">
    <name type="scientific">Eubacterium maltosivorans</name>
    <dbReference type="NCBI Taxonomy" id="2041044"/>
    <lineage>
        <taxon>Bacteria</taxon>
        <taxon>Bacillati</taxon>
        <taxon>Bacillota</taxon>
        <taxon>Clostridia</taxon>
        <taxon>Eubacteriales</taxon>
        <taxon>Eubacteriaceae</taxon>
        <taxon>Eubacterium</taxon>
    </lineage>
</organism>
<feature type="transmembrane region" description="Helical" evidence="1">
    <location>
        <begin position="48"/>
        <end position="74"/>
    </location>
</feature>
<keyword evidence="1" id="KW-0812">Transmembrane</keyword>
<proteinExistence type="predicted"/>
<dbReference type="Proteomes" id="UP000218387">
    <property type="component" value="Chromosome"/>
</dbReference>
<keyword evidence="1" id="KW-0472">Membrane</keyword>
<reference evidence="2 3" key="1">
    <citation type="submission" date="2018-05" db="EMBL/GenBank/DDBJ databases">
        <title>Genome comparison of Eubacterium sp.</title>
        <authorList>
            <person name="Feng Y."/>
            <person name="Sanchez-Andrea I."/>
            <person name="Stams A.J.M."/>
            <person name="De Vos W.M."/>
        </authorList>
    </citation>
    <scope>NUCLEOTIDE SEQUENCE [LARGE SCALE GENOMIC DNA]</scope>
    <source>
        <strain evidence="2 3">YI</strain>
    </source>
</reference>
<feature type="transmembrane region" description="Helical" evidence="1">
    <location>
        <begin position="5"/>
        <end position="28"/>
    </location>
</feature>
<accession>A0A4P9CCW1</accession>
<dbReference type="RefSeq" id="WP_096920610.1">
    <property type="nucleotide sequence ID" value="NZ_CP029487.1"/>
</dbReference>
<dbReference type="KEGG" id="emt:CPZ25_019630"/>